<proteinExistence type="predicted"/>
<dbReference type="AlphaFoldDB" id="S8F3E5"/>
<organism evidence="2 3">
    <name type="scientific">Fomitopsis schrenkii</name>
    <name type="common">Brown rot fungus</name>
    <dbReference type="NCBI Taxonomy" id="2126942"/>
    <lineage>
        <taxon>Eukaryota</taxon>
        <taxon>Fungi</taxon>
        <taxon>Dikarya</taxon>
        <taxon>Basidiomycota</taxon>
        <taxon>Agaricomycotina</taxon>
        <taxon>Agaricomycetes</taxon>
        <taxon>Polyporales</taxon>
        <taxon>Fomitopsis</taxon>
    </lineage>
</organism>
<name>S8F3E5_FOMSC</name>
<protein>
    <submittedName>
        <fullName evidence="2">Uncharacterized protein</fullName>
    </submittedName>
</protein>
<reference evidence="2 3" key="1">
    <citation type="journal article" date="2012" name="Science">
        <title>The Paleozoic origin of enzymatic lignin decomposition reconstructed from 31 fungal genomes.</title>
        <authorList>
            <person name="Floudas D."/>
            <person name="Binder M."/>
            <person name="Riley R."/>
            <person name="Barry K."/>
            <person name="Blanchette R.A."/>
            <person name="Henrissat B."/>
            <person name="Martinez A.T."/>
            <person name="Otillar R."/>
            <person name="Spatafora J.W."/>
            <person name="Yadav J.S."/>
            <person name="Aerts A."/>
            <person name="Benoit I."/>
            <person name="Boyd A."/>
            <person name="Carlson A."/>
            <person name="Copeland A."/>
            <person name="Coutinho P.M."/>
            <person name="de Vries R.P."/>
            <person name="Ferreira P."/>
            <person name="Findley K."/>
            <person name="Foster B."/>
            <person name="Gaskell J."/>
            <person name="Glotzer D."/>
            <person name="Gorecki P."/>
            <person name="Heitman J."/>
            <person name="Hesse C."/>
            <person name="Hori C."/>
            <person name="Igarashi K."/>
            <person name="Jurgens J.A."/>
            <person name="Kallen N."/>
            <person name="Kersten P."/>
            <person name="Kohler A."/>
            <person name="Kuees U."/>
            <person name="Kumar T.K.A."/>
            <person name="Kuo A."/>
            <person name="LaButti K."/>
            <person name="Larrondo L.F."/>
            <person name="Lindquist E."/>
            <person name="Ling A."/>
            <person name="Lombard V."/>
            <person name="Lucas S."/>
            <person name="Lundell T."/>
            <person name="Martin R."/>
            <person name="McLaughlin D.J."/>
            <person name="Morgenstern I."/>
            <person name="Morin E."/>
            <person name="Murat C."/>
            <person name="Nagy L.G."/>
            <person name="Nolan M."/>
            <person name="Ohm R.A."/>
            <person name="Patyshakuliyeva A."/>
            <person name="Rokas A."/>
            <person name="Ruiz-Duenas F.J."/>
            <person name="Sabat G."/>
            <person name="Salamov A."/>
            <person name="Samejima M."/>
            <person name="Schmutz J."/>
            <person name="Slot J.C."/>
            <person name="St John F."/>
            <person name="Stenlid J."/>
            <person name="Sun H."/>
            <person name="Sun S."/>
            <person name="Syed K."/>
            <person name="Tsang A."/>
            <person name="Wiebenga A."/>
            <person name="Young D."/>
            <person name="Pisabarro A."/>
            <person name="Eastwood D.C."/>
            <person name="Martin F."/>
            <person name="Cullen D."/>
            <person name="Grigoriev I.V."/>
            <person name="Hibbett D.S."/>
        </authorList>
    </citation>
    <scope>NUCLEOTIDE SEQUENCE</scope>
    <source>
        <strain evidence="3">FP-58527</strain>
    </source>
</reference>
<dbReference type="Proteomes" id="UP000015241">
    <property type="component" value="Unassembled WGS sequence"/>
</dbReference>
<accession>S8F3E5</accession>
<evidence type="ECO:0000256" key="1">
    <source>
        <dbReference type="SAM" id="MobiDB-lite"/>
    </source>
</evidence>
<sequence>MLLGLDRGPGTVDSSENSESYLPLALRIRSSPLNSKHEPNSASDMSLMVQIPDMFHAQKECCFCAMGWDASLRLLRPKLAPVSALVRLV</sequence>
<dbReference type="InParanoid" id="S8F3E5"/>
<keyword evidence="3" id="KW-1185">Reference proteome</keyword>
<dbReference type="EMBL" id="KE504191">
    <property type="protein sequence ID" value="EPS96275.1"/>
    <property type="molecule type" value="Genomic_DNA"/>
</dbReference>
<gene>
    <name evidence="2" type="ORF">FOMPIDRAFT_82285</name>
</gene>
<evidence type="ECO:0000313" key="2">
    <source>
        <dbReference type="EMBL" id="EPS96275.1"/>
    </source>
</evidence>
<dbReference type="STRING" id="743788.S8F3E5"/>
<dbReference type="OrthoDB" id="5584247at2759"/>
<evidence type="ECO:0000313" key="3">
    <source>
        <dbReference type="Proteomes" id="UP000015241"/>
    </source>
</evidence>
<feature type="region of interest" description="Disordered" evidence="1">
    <location>
        <begin position="1"/>
        <end position="20"/>
    </location>
</feature>
<dbReference type="HOGENOM" id="CLU_2454773_0_0_1"/>